<reference evidence="1" key="1">
    <citation type="journal article" date="2020" name="mSystems">
        <title>Genome- and Community-Level Interaction Insights into Carbon Utilization and Element Cycling Functions of Hydrothermarchaeota in Hydrothermal Sediment.</title>
        <authorList>
            <person name="Zhou Z."/>
            <person name="Liu Y."/>
            <person name="Xu W."/>
            <person name="Pan J."/>
            <person name="Luo Z.H."/>
            <person name="Li M."/>
        </authorList>
    </citation>
    <scope>NUCLEOTIDE SEQUENCE [LARGE SCALE GENOMIC DNA]</scope>
    <source>
        <strain evidence="1">SpSt-258</strain>
    </source>
</reference>
<organism evidence="1">
    <name type="scientific">candidate division WOR-3 bacterium</name>
    <dbReference type="NCBI Taxonomy" id="2052148"/>
    <lineage>
        <taxon>Bacteria</taxon>
        <taxon>Bacteria division WOR-3</taxon>
    </lineage>
</organism>
<comment type="caution">
    <text evidence="1">The sequence shown here is derived from an EMBL/GenBank/DDBJ whole genome shotgun (WGS) entry which is preliminary data.</text>
</comment>
<dbReference type="EMBL" id="DSKY01000022">
    <property type="protein sequence ID" value="HDY59962.1"/>
    <property type="molecule type" value="Genomic_DNA"/>
</dbReference>
<dbReference type="AlphaFoldDB" id="A0A7V0Z7C2"/>
<sequence>MDEGIYAPFCTFYHMAGWSVSPETYETRNKSASEAVSEYQDHYTNHPNRYHLLIDGDNQMNPEAIQVQIKGEQGNFVIPVNGNWGSYVFNNDLWTGACDFSE</sequence>
<evidence type="ECO:0000313" key="1">
    <source>
        <dbReference type="EMBL" id="HDY59962.1"/>
    </source>
</evidence>
<accession>A0A7V0Z7C2</accession>
<gene>
    <name evidence="1" type="ORF">ENP86_10530</name>
</gene>
<protein>
    <submittedName>
        <fullName evidence="1">Uncharacterized protein</fullName>
    </submittedName>
</protein>
<proteinExistence type="predicted"/>
<name>A0A7V0Z7C2_UNCW3</name>